<dbReference type="InterPro" id="IPR001750">
    <property type="entry name" value="ND/Mrp_TM"/>
</dbReference>
<dbReference type="InterPro" id="IPR050586">
    <property type="entry name" value="CPA3_Na-H_Antiporter_D"/>
</dbReference>
<comment type="similarity">
    <text evidence="2">Belongs to the CPA3 antiporters (TC 2.A.63) subunit D family.</text>
</comment>
<feature type="transmembrane region" description="Helical" evidence="9">
    <location>
        <begin position="6"/>
        <end position="22"/>
    </location>
</feature>
<dbReference type="PANTHER" id="PTHR42703">
    <property type="entry name" value="NADH DEHYDROGENASE"/>
    <property type="match status" value="1"/>
</dbReference>
<evidence type="ECO:0000256" key="6">
    <source>
        <dbReference type="ARBA" id="ARBA00022989"/>
    </source>
</evidence>
<evidence type="ECO:0000256" key="4">
    <source>
        <dbReference type="ARBA" id="ARBA00022475"/>
    </source>
</evidence>
<dbReference type="PRINTS" id="PR01437">
    <property type="entry name" value="NUOXDRDTASE4"/>
</dbReference>
<dbReference type="GO" id="GO:0008137">
    <property type="term" value="F:NADH dehydrogenase (ubiquinone) activity"/>
    <property type="evidence" value="ECO:0007669"/>
    <property type="project" value="InterPro"/>
</dbReference>
<dbReference type="EMBL" id="VIGD01000016">
    <property type="protein sequence ID" value="TQE89769.1"/>
    <property type="molecule type" value="Genomic_DNA"/>
</dbReference>
<feature type="domain" description="NADH:quinone oxidoreductase/Mrp antiporter transmembrane" evidence="10">
    <location>
        <begin position="128"/>
        <end position="414"/>
    </location>
</feature>
<feature type="transmembrane region" description="Helical" evidence="9">
    <location>
        <begin position="204"/>
        <end position="227"/>
    </location>
</feature>
<dbReference type="OrthoDB" id="9811718at2"/>
<feature type="transmembrane region" description="Helical" evidence="9">
    <location>
        <begin position="298"/>
        <end position="316"/>
    </location>
</feature>
<dbReference type="GO" id="GO:0015297">
    <property type="term" value="F:antiporter activity"/>
    <property type="evidence" value="ECO:0007669"/>
    <property type="project" value="UniProtKB-KW"/>
</dbReference>
<evidence type="ECO:0000259" key="10">
    <source>
        <dbReference type="Pfam" id="PF00361"/>
    </source>
</evidence>
<keyword evidence="6 9" id="KW-1133">Transmembrane helix</keyword>
<evidence type="ECO:0000256" key="1">
    <source>
        <dbReference type="ARBA" id="ARBA00004651"/>
    </source>
</evidence>
<reference evidence="11 12" key="1">
    <citation type="submission" date="2019-06" db="EMBL/GenBank/DDBJ databases">
        <title>Genome sequence of Ureibacillus terrenus.</title>
        <authorList>
            <person name="Maclea K.S."/>
            <person name="Simoes M."/>
        </authorList>
    </citation>
    <scope>NUCLEOTIDE SEQUENCE [LARGE SCALE GENOMIC DNA]</scope>
    <source>
        <strain evidence="11 12">ATCC BAA-384</strain>
    </source>
</reference>
<dbReference type="RefSeq" id="WP_141602923.1">
    <property type="nucleotide sequence ID" value="NZ_JARMSB010000026.1"/>
</dbReference>
<feature type="transmembrane region" description="Helical" evidence="9">
    <location>
        <begin position="401"/>
        <end position="426"/>
    </location>
</feature>
<feature type="transmembrane region" description="Helical" evidence="9">
    <location>
        <begin position="446"/>
        <end position="465"/>
    </location>
</feature>
<evidence type="ECO:0000256" key="5">
    <source>
        <dbReference type="ARBA" id="ARBA00022692"/>
    </source>
</evidence>
<protein>
    <submittedName>
        <fullName evidence="11">Na+/H+ antiporter subunit D</fullName>
    </submittedName>
</protein>
<feature type="transmembrane region" description="Helical" evidence="9">
    <location>
        <begin position="370"/>
        <end position="389"/>
    </location>
</feature>
<feature type="transmembrane region" description="Helical" evidence="9">
    <location>
        <begin position="107"/>
        <end position="124"/>
    </location>
</feature>
<feature type="transmembrane region" description="Helical" evidence="9">
    <location>
        <begin position="162"/>
        <end position="184"/>
    </location>
</feature>
<comment type="caution">
    <text evidence="11">The sequence shown here is derived from an EMBL/GenBank/DDBJ whole genome shotgun (WGS) entry which is preliminary data.</text>
</comment>
<keyword evidence="12" id="KW-1185">Reference proteome</keyword>
<keyword evidence="7 9" id="KW-0472">Membrane</keyword>
<feature type="transmembrane region" description="Helical" evidence="9">
    <location>
        <begin position="68"/>
        <end position="95"/>
    </location>
</feature>
<feature type="transmembrane region" description="Helical" evidence="9">
    <location>
        <begin position="130"/>
        <end position="150"/>
    </location>
</feature>
<keyword evidence="4" id="KW-1003">Cell membrane</keyword>
<sequence length="498" mass="53871">MNNIIVLPLIIPIFSAVVLVFLRRFAAVQRLIAFASMLAVSIISFVLLELVRKEGILKLDFGGWKPPYGILFVADSFSVLMVLAASIVTLFCLLYAFSTIGDRHESMFFYSFVLLMVAGVNGSFLTGDIFNLFVCFEVMLMASYVLVALGGEKVQLRESLKYVLINVVASSVFLIALAYLYGTVKTLNMAHIAERVSEVGQDPILTLVSLVLLIVFSLKAGLVLFFWLPGSYVVPPAAVQALFAALLTKVGVYALIRTFTLMFPHHPETTHAILGCFAGLTIVLGCLGALSSRNVLKIAAYNIVISVGFILIGLAVRTETALAGSVFYLFHDMVAKALLFLLVGMMVYLTGEKRIDFMSGLIRNYPLFGWLYFLAMLALVGIPPLSGFVGKVLIGKGAIEAGSYVLLFLGFASSLVVLFSLLKIFLSSFFGETIITNEDKKPLPKASMASLVSLAVCIAGIGMGAEQLLAYVQDAVKTLANPSIYIDAILSDSDSEGV</sequence>
<keyword evidence="3" id="KW-0050">Antiport</keyword>
<dbReference type="InterPro" id="IPR003918">
    <property type="entry name" value="NADH_UbQ_OxRdtase"/>
</dbReference>
<dbReference type="Proteomes" id="UP000315753">
    <property type="component" value="Unassembled WGS sequence"/>
</dbReference>
<keyword evidence="3" id="KW-0813">Transport</keyword>
<dbReference type="AlphaFoldDB" id="A0A540UZ38"/>
<feature type="transmembrane region" description="Helical" evidence="9">
    <location>
        <begin position="272"/>
        <end position="291"/>
    </location>
</feature>
<dbReference type="Pfam" id="PF00361">
    <property type="entry name" value="Proton_antipo_M"/>
    <property type="match status" value="1"/>
</dbReference>
<feature type="transmembrane region" description="Helical" evidence="9">
    <location>
        <begin position="31"/>
        <end position="48"/>
    </location>
</feature>
<dbReference type="NCBIfam" id="NF009306">
    <property type="entry name" value="PRK12663.1"/>
    <property type="match status" value="1"/>
</dbReference>
<evidence type="ECO:0000256" key="3">
    <source>
        <dbReference type="ARBA" id="ARBA00022449"/>
    </source>
</evidence>
<accession>A0A540UZ38</accession>
<name>A0A540UZ38_9BACL</name>
<keyword evidence="5 8" id="KW-0812">Transmembrane</keyword>
<dbReference type="GO" id="GO:0042773">
    <property type="term" value="P:ATP synthesis coupled electron transport"/>
    <property type="evidence" value="ECO:0007669"/>
    <property type="project" value="InterPro"/>
</dbReference>
<dbReference type="NCBIfam" id="NF005818">
    <property type="entry name" value="PRK07691.1"/>
    <property type="match status" value="1"/>
</dbReference>
<feature type="transmembrane region" description="Helical" evidence="9">
    <location>
        <begin position="239"/>
        <end position="260"/>
    </location>
</feature>
<evidence type="ECO:0000313" key="12">
    <source>
        <dbReference type="Proteomes" id="UP000315753"/>
    </source>
</evidence>
<comment type="subcellular location">
    <subcellularLocation>
        <location evidence="1">Cell membrane</location>
        <topology evidence="1">Multi-pass membrane protein</topology>
    </subcellularLocation>
    <subcellularLocation>
        <location evidence="8">Membrane</location>
        <topology evidence="8">Multi-pass membrane protein</topology>
    </subcellularLocation>
</comment>
<evidence type="ECO:0000256" key="9">
    <source>
        <dbReference type="SAM" id="Phobius"/>
    </source>
</evidence>
<evidence type="ECO:0000313" key="11">
    <source>
        <dbReference type="EMBL" id="TQE89769.1"/>
    </source>
</evidence>
<feature type="transmembrane region" description="Helical" evidence="9">
    <location>
        <begin position="328"/>
        <end position="349"/>
    </location>
</feature>
<proteinExistence type="inferred from homology"/>
<evidence type="ECO:0000256" key="2">
    <source>
        <dbReference type="ARBA" id="ARBA00005346"/>
    </source>
</evidence>
<evidence type="ECO:0000256" key="7">
    <source>
        <dbReference type="ARBA" id="ARBA00023136"/>
    </source>
</evidence>
<dbReference type="PANTHER" id="PTHR42703:SF1">
    <property type="entry name" value="NA(+)_H(+) ANTIPORTER SUBUNIT D1"/>
    <property type="match status" value="1"/>
</dbReference>
<organism evidence="11 12">
    <name type="scientific">Ureibacillus terrenus</name>
    <dbReference type="NCBI Taxonomy" id="118246"/>
    <lineage>
        <taxon>Bacteria</taxon>
        <taxon>Bacillati</taxon>
        <taxon>Bacillota</taxon>
        <taxon>Bacilli</taxon>
        <taxon>Bacillales</taxon>
        <taxon>Caryophanaceae</taxon>
        <taxon>Ureibacillus</taxon>
    </lineage>
</organism>
<gene>
    <name evidence="11" type="ORF">FKZ59_11610</name>
</gene>
<dbReference type="GO" id="GO:0005886">
    <property type="term" value="C:plasma membrane"/>
    <property type="evidence" value="ECO:0007669"/>
    <property type="project" value="UniProtKB-SubCell"/>
</dbReference>
<evidence type="ECO:0000256" key="8">
    <source>
        <dbReference type="RuleBase" id="RU000320"/>
    </source>
</evidence>